<feature type="disulfide bond" evidence="17">
    <location>
        <begin position="789"/>
        <end position="804"/>
    </location>
</feature>
<feature type="disulfide bond" evidence="16">
    <location>
        <begin position="3953"/>
        <end position="3962"/>
    </location>
</feature>
<feature type="disulfide bond" evidence="16">
    <location>
        <begin position="3913"/>
        <end position="3922"/>
    </location>
</feature>
<feature type="disulfide bond" evidence="17">
    <location>
        <begin position="1102"/>
        <end position="1117"/>
    </location>
</feature>
<feature type="disulfide bond" evidence="16">
    <location>
        <begin position="1860"/>
        <end position="1869"/>
    </location>
</feature>
<feature type="domain" description="EGF-like" evidence="20">
    <location>
        <begin position="3925"/>
        <end position="3963"/>
    </location>
</feature>
<feature type="domain" description="Laminin EGF-like" evidence="21">
    <location>
        <begin position="2130"/>
        <end position="2179"/>
    </location>
</feature>
<feature type="domain" description="EGF-like" evidence="20">
    <location>
        <begin position="4182"/>
        <end position="4219"/>
    </location>
</feature>
<feature type="disulfide bond" evidence="17">
    <location>
        <begin position="1083"/>
        <end position="1095"/>
    </location>
</feature>
<feature type="domain" description="Laminin EGF-like" evidence="21">
    <location>
        <begin position="1779"/>
        <end position="1836"/>
    </location>
</feature>
<dbReference type="PROSITE" id="PS50027">
    <property type="entry name" value="EGF_LAM_2"/>
    <property type="match status" value="5"/>
</dbReference>
<dbReference type="EMBL" id="JAODUP010000551">
    <property type="protein sequence ID" value="KAK2147468.1"/>
    <property type="molecule type" value="Genomic_DNA"/>
</dbReference>
<feature type="disulfide bond" evidence="17">
    <location>
        <begin position="495"/>
        <end position="507"/>
    </location>
</feature>
<evidence type="ECO:0000256" key="5">
    <source>
        <dbReference type="ARBA" id="ARBA00022530"/>
    </source>
</evidence>
<dbReference type="PROSITE" id="PS50025">
    <property type="entry name" value="LAM_G_DOMAIN"/>
    <property type="match status" value="3"/>
</dbReference>
<keyword evidence="14 18" id="KW-0424">Laminin EGF-like domain</keyword>
<dbReference type="InterPro" id="IPR000742">
    <property type="entry name" value="EGF"/>
</dbReference>
<dbReference type="GO" id="GO:0005509">
    <property type="term" value="F:calcium ion binding"/>
    <property type="evidence" value="ECO:0007669"/>
    <property type="project" value="InterPro"/>
</dbReference>
<feature type="disulfide bond" evidence="18">
    <location>
        <begin position="2149"/>
        <end position="2158"/>
    </location>
</feature>
<evidence type="ECO:0000256" key="15">
    <source>
        <dbReference type="ARBA" id="ARBA00023319"/>
    </source>
</evidence>
<feature type="disulfide bond" evidence="17">
    <location>
        <begin position="1051"/>
        <end position="1069"/>
    </location>
</feature>
<evidence type="ECO:0000256" key="10">
    <source>
        <dbReference type="ARBA" id="ARBA00022989"/>
    </source>
</evidence>
<feature type="disulfide bond" evidence="17">
    <location>
        <begin position="257"/>
        <end position="269"/>
    </location>
</feature>
<feature type="disulfide bond" evidence="17">
    <location>
        <begin position="927"/>
        <end position="939"/>
    </location>
</feature>
<dbReference type="Pfam" id="PF00054">
    <property type="entry name" value="Laminin_G_1"/>
    <property type="match status" value="3"/>
</dbReference>
<dbReference type="InterPro" id="IPR007110">
    <property type="entry name" value="Ig-like_dom"/>
</dbReference>
<feature type="disulfide bond" evidence="17">
    <location>
        <begin position="620"/>
        <end position="638"/>
    </location>
</feature>
<dbReference type="SUPFAM" id="SSF57196">
    <property type="entry name" value="EGF/Laminin"/>
    <property type="match status" value="10"/>
</dbReference>
<dbReference type="Gene3D" id="2.10.25.10">
    <property type="entry name" value="Laminin"/>
    <property type="match status" value="11"/>
</dbReference>
<feature type="disulfide bond" evidence="17">
    <location>
        <begin position="574"/>
        <end position="586"/>
    </location>
</feature>
<feature type="disulfide bond" evidence="17">
    <location>
        <begin position="148"/>
        <end position="166"/>
    </location>
</feature>
<dbReference type="GO" id="GO:0030154">
    <property type="term" value="P:cell differentiation"/>
    <property type="evidence" value="ECO:0007669"/>
    <property type="project" value="UniProtKB-ARBA"/>
</dbReference>
<dbReference type="InterPro" id="IPR013098">
    <property type="entry name" value="Ig_I-set"/>
</dbReference>
<feature type="domain" description="Ig-like" evidence="22">
    <location>
        <begin position="2831"/>
        <end position="2913"/>
    </location>
</feature>
<feature type="disulfide bond" evidence="17">
    <location>
        <begin position="316"/>
        <end position="331"/>
    </location>
</feature>
<feature type="disulfide bond" evidence="17">
    <location>
        <begin position="698"/>
        <end position="716"/>
    </location>
</feature>
<feature type="disulfide bond" evidence="17">
    <location>
        <begin position="110"/>
        <end position="125"/>
    </location>
</feature>
<dbReference type="CDD" id="cd00054">
    <property type="entry name" value="EGF_CA"/>
    <property type="match status" value="2"/>
</dbReference>
<feature type="disulfide bond" evidence="17">
    <location>
        <begin position="35"/>
        <end position="50"/>
    </location>
</feature>
<feature type="domain" description="Laminin EGF-like" evidence="21">
    <location>
        <begin position="2534"/>
        <end position="2583"/>
    </location>
</feature>
<feature type="disulfide bond" evidence="17">
    <location>
        <begin position="459"/>
        <end position="477"/>
    </location>
</feature>
<dbReference type="SMART" id="SM00192">
    <property type="entry name" value="LDLa"/>
    <property type="match status" value="32"/>
</dbReference>
<feature type="domain" description="Laminin EGF-like" evidence="21">
    <location>
        <begin position="1729"/>
        <end position="1778"/>
    </location>
</feature>
<dbReference type="Pfam" id="PF00057">
    <property type="entry name" value="Ldl_recept_a"/>
    <property type="match status" value="31"/>
</dbReference>
<dbReference type="InterPro" id="IPR002049">
    <property type="entry name" value="LE_dom"/>
</dbReference>
<dbReference type="CDD" id="cd00112">
    <property type="entry name" value="LDLa"/>
    <property type="match status" value="31"/>
</dbReference>
<feature type="disulfide bond" evidence="17">
    <location>
        <begin position="1005"/>
        <end position="1017"/>
    </location>
</feature>
<feature type="domain" description="Ig-like" evidence="22">
    <location>
        <begin position="3016"/>
        <end position="3098"/>
    </location>
</feature>
<feature type="disulfide bond" evidence="17">
    <location>
        <begin position="1138"/>
        <end position="1153"/>
    </location>
</feature>
<feature type="disulfide bond" evidence="18">
    <location>
        <begin position="1807"/>
        <end position="1816"/>
    </location>
</feature>
<dbReference type="Pfam" id="PF13895">
    <property type="entry name" value="Ig_2"/>
    <property type="match status" value="1"/>
</dbReference>
<feature type="domain" description="Ig-like" evidence="22">
    <location>
        <begin position="3196"/>
        <end position="3285"/>
    </location>
</feature>
<feature type="disulfide bond" evidence="17">
    <location>
        <begin position="934"/>
        <end position="952"/>
    </location>
</feature>
<feature type="domain" description="Ig-like" evidence="22">
    <location>
        <begin position="3387"/>
        <end position="3469"/>
    </location>
</feature>
<feature type="disulfide bond" evidence="17">
    <location>
        <begin position="180"/>
        <end position="192"/>
    </location>
</feature>
<feature type="disulfide bond" evidence="17">
    <location>
        <begin position="225"/>
        <end position="243"/>
    </location>
</feature>
<keyword evidence="25" id="KW-1185">Reference proteome</keyword>
<feature type="disulfide bond" evidence="17">
    <location>
        <begin position="1090"/>
        <end position="1108"/>
    </location>
</feature>
<evidence type="ECO:0000256" key="4">
    <source>
        <dbReference type="ARBA" id="ARBA00022525"/>
    </source>
</evidence>
<feature type="disulfide bond" evidence="17">
    <location>
        <begin position="1262"/>
        <end position="1280"/>
    </location>
</feature>
<feature type="disulfide bond" evidence="17">
    <location>
        <begin position="16"/>
        <end position="28"/>
    </location>
</feature>
<dbReference type="Proteomes" id="UP001208570">
    <property type="component" value="Unassembled WGS sequence"/>
</dbReference>
<comment type="caution">
    <text evidence="16">Lacks conserved residue(s) required for the propagation of feature annotation.</text>
</comment>
<feature type="disulfide bond" evidence="17">
    <location>
        <begin position="396"/>
        <end position="411"/>
    </location>
</feature>
<feature type="domain" description="Laminin G" evidence="19">
    <location>
        <begin position="4264"/>
        <end position="4450"/>
    </location>
</feature>
<keyword evidence="10" id="KW-1133">Transmembrane helix</keyword>
<dbReference type="InterPro" id="IPR050685">
    <property type="entry name" value="LDLR"/>
</dbReference>
<evidence type="ECO:0000256" key="18">
    <source>
        <dbReference type="PROSITE-ProRule" id="PRU00460"/>
    </source>
</evidence>
<feature type="disulfide bond" evidence="17">
    <location>
        <begin position="452"/>
        <end position="464"/>
    </location>
</feature>
<feature type="disulfide bond" evidence="17">
    <location>
        <begin position="356"/>
        <end position="371"/>
    </location>
</feature>
<evidence type="ECO:0000256" key="8">
    <source>
        <dbReference type="ARBA" id="ARBA00022737"/>
    </source>
</evidence>
<feature type="disulfide bond" evidence="17">
    <location>
        <begin position="1255"/>
        <end position="1267"/>
    </location>
</feature>
<feature type="disulfide bond" evidence="17">
    <location>
        <begin position="973"/>
        <end position="991"/>
    </location>
</feature>
<dbReference type="GO" id="GO:0005604">
    <property type="term" value="C:basement membrane"/>
    <property type="evidence" value="ECO:0007669"/>
    <property type="project" value="UniProtKB-SubCell"/>
</dbReference>
<keyword evidence="11" id="KW-0472">Membrane</keyword>
<feature type="disulfide bond" evidence="18">
    <location>
        <begin position="2553"/>
        <end position="2562"/>
    </location>
</feature>
<feature type="disulfide bond" evidence="17">
    <location>
        <begin position="817"/>
        <end position="835"/>
    </location>
</feature>
<feature type="disulfide bond" evidence="17">
    <location>
        <begin position="593"/>
        <end position="608"/>
    </location>
</feature>
<dbReference type="PROSITE" id="PS01209">
    <property type="entry name" value="LDLRA_1"/>
    <property type="match status" value="16"/>
</dbReference>
<feature type="disulfide bond" evidence="17">
    <location>
        <begin position="966"/>
        <end position="978"/>
    </location>
</feature>
<feature type="disulfide bond" evidence="17">
    <location>
        <begin position="829"/>
        <end position="844"/>
    </location>
</feature>
<dbReference type="PROSITE" id="PS50026">
    <property type="entry name" value="EGF_3"/>
    <property type="match status" value="5"/>
</dbReference>
<dbReference type="Gene3D" id="2.60.120.200">
    <property type="match status" value="3"/>
</dbReference>
<dbReference type="FunFam" id="2.10.25.10:FF:000090">
    <property type="entry name" value="laminin subunit alpha"/>
    <property type="match status" value="1"/>
</dbReference>
<feature type="domain" description="Ig-like" evidence="22">
    <location>
        <begin position="3300"/>
        <end position="3382"/>
    </location>
</feature>
<feature type="disulfide bond" evidence="17">
    <location>
        <begin position="613"/>
        <end position="625"/>
    </location>
</feature>
<evidence type="ECO:0000313" key="24">
    <source>
        <dbReference type="EMBL" id="KAK2147468.1"/>
    </source>
</evidence>
<feature type="disulfide bond" evidence="17">
    <location>
        <begin position="502"/>
        <end position="520"/>
    </location>
</feature>
<feature type="disulfide bond" evidence="17">
    <location>
        <begin position="23"/>
        <end position="41"/>
    </location>
</feature>
<comment type="caution">
    <text evidence="24">The sequence shown here is derived from an EMBL/GenBank/DDBJ whole genome shotgun (WGS) entry which is preliminary data.</text>
</comment>
<feature type="disulfide bond" evidence="16">
    <location>
        <begin position="4209"/>
        <end position="4218"/>
    </location>
</feature>
<feature type="disulfide bond" evidence="17">
    <location>
        <begin position="187"/>
        <end position="205"/>
    </location>
</feature>
<keyword evidence="8" id="KW-0677">Repeat</keyword>
<feature type="disulfide bond" evidence="17">
    <location>
        <begin position="770"/>
        <end position="782"/>
    </location>
</feature>
<dbReference type="InterPro" id="IPR036179">
    <property type="entry name" value="Ig-like_dom_sf"/>
</dbReference>
<feature type="disulfide bond" evidence="17">
    <location>
        <begin position="554"/>
        <end position="569"/>
    </location>
</feature>
<feature type="disulfide bond" evidence="17">
    <location>
        <begin position="1024"/>
        <end position="1039"/>
    </location>
</feature>
<feature type="disulfide bond" evidence="17">
    <location>
        <begin position="542"/>
        <end position="560"/>
    </location>
</feature>
<feature type="disulfide bond" evidence="17">
    <location>
        <begin position="98"/>
        <end position="116"/>
    </location>
</feature>
<feature type="disulfide bond" evidence="17">
    <location>
        <begin position="730"/>
        <end position="742"/>
    </location>
</feature>
<dbReference type="InterPro" id="IPR013320">
    <property type="entry name" value="ConA-like_dom_sf"/>
</dbReference>
<evidence type="ECO:0000259" key="23">
    <source>
        <dbReference type="PROSITE" id="PS51115"/>
    </source>
</evidence>
<evidence type="ECO:0000256" key="7">
    <source>
        <dbReference type="ARBA" id="ARBA00022729"/>
    </source>
</evidence>
<dbReference type="InterPro" id="IPR013783">
    <property type="entry name" value="Ig-like_fold"/>
</dbReference>
<feature type="disulfide bond" evidence="17">
    <location>
        <begin position="1063"/>
        <end position="1078"/>
    </location>
</feature>
<keyword evidence="9" id="KW-0084">Basement membrane</keyword>
<feature type="domain" description="Laminin IV type A" evidence="23">
    <location>
        <begin position="2319"/>
        <end position="2499"/>
    </location>
</feature>
<feature type="disulfide bond" evidence="18">
    <location>
        <begin position="2264"/>
        <end position="2273"/>
    </location>
</feature>
<evidence type="ECO:0008006" key="26">
    <source>
        <dbReference type="Google" id="ProtNLM"/>
    </source>
</evidence>
<feature type="disulfide bond" evidence="17">
    <location>
        <begin position="141"/>
        <end position="153"/>
    </location>
</feature>
<evidence type="ECO:0000256" key="9">
    <source>
        <dbReference type="ARBA" id="ARBA00022869"/>
    </source>
</evidence>
<dbReference type="PROSITE" id="PS00022">
    <property type="entry name" value="EGF_1"/>
    <property type="match status" value="5"/>
</dbReference>
<dbReference type="InterPro" id="IPR001881">
    <property type="entry name" value="EGF-like_Ca-bd_dom"/>
</dbReference>
<feature type="domain" description="EGF-like" evidence="20">
    <location>
        <begin position="3885"/>
        <end position="3923"/>
    </location>
</feature>
<feature type="disulfide bond" evidence="17">
    <location>
        <begin position="632"/>
        <end position="647"/>
    </location>
</feature>
<dbReference type="GO" id="GO:0005886">
    <property type="term" value="C:plasma membrane"/>
    <property type="evidence" value="ECO:0007669"/>
    <property type="project" value="TreeGrafter"/>
</dbReference>
<dbReference type="CDD" id="cd00110">
    <property type="entry name" value="LamG"/>
    <property type="match status" value="3"/>
</dbReference>
<feature type="disulfide bond" evidence="17">
    <location>
        <begin position="423"/>
        <end position="441"/>
    </location>
</feature>
<feature type="domain" description="Laminin IV type A" evidence="23">
    <location>
        <begin position="1915"/>
        <end position="2096"/>
    </location>
</feature>
<dbReference type="InterPro" id="IPR001791">
    <property type="entry name" value="Laminin_G"/>
</dbReference>
<dbReference type="Pfam" id="PF00008">
    <property type="entry name" value="EGF"/>
    <property type="match status" value="2"/>
</dbReference>
<keyword evidence="16" id="KW-0245">EGF-like domain</keyword>
<dbReference type="SMART" id="SM00281">
    <property type="entry name" value="LamB"/>
    <property type="match status" value="3"/>
</dbReference>
<dbReference type="PROSITE" id="PS50835">
    <property type="entry name" value="IG_LIKE"/>
    <property type="match status" value="14"/>
</dbReference>
<feature type="disulfide bond" evidence="17">
    <location>
        <begin position="691"/>
        <end position="703"/>
    </location>
</feature>
<feature type="disulfide bond" evidence="17">
    <location>
        <begin position="810"/>
        <end position="822"/>
    </location>
</feature>
<feature type="domain" description="Laminin IV type A" evidence="23">
    <location>
        <begin position="1514"/>
        <end position="1695"/>
    </location>
</feature>
<dbReference type="SMART" id="SM00282">
    <property type="entry name" value="LamG"/>
    <property type="match status" value="3"/>
</dbReference>
<feature type="disulfide bond" evidence="17">
    <location>
        <begin position="59"/>
        <end position="77"/>
    </location>
</feature>
<gene>
    <name evidence="24" type="ORF">LSH36_551g01019</name>
</gene>
<feature type="disulfide bond" evidence="17">
    <location>
        <begin position="377"/>
        <end position="389"/>
    </location>
</feature>
<feature type="domain" description="Ig-like" evidence="22">
    <location>
        <begin position="3572"/>
        <end position="3648"/>
    </location>
</feature>
<feature type="disulfide bond" evidence="17">
    <location>
        <begin position="384"/>
        <end position="402"/>
    </location>
</feature>
<feature type="disulfide bond" evidence="17">
    <location>
        <begin position="856"/>
        <end position="874"/>
    </location>
</feature>
<feature type="disulfide bond" evidence="17">
    <location>
        <begin position="737"/>
        <end position="755"/>
    </location>
</feature>
<evidence type="ECO:0000256" key="6">
    <source>
        <dbReference type="ARBA" id="ARBA00022692"/>
    </source>
</evidence>
<dbReference type="InterPro" id="IPR023415">
    <property type="entry name" value="LDLR_class-A_CS"/>
</dbReference>
<feature type="disulfide bond" evidence="17">
    <location>
        <begin position="471"/>
        <end position="486"/>
    </location>
</feature>
<feature type="disulfide bond" evidence="17">
    <location>
        <begin position="160"/>
        <end position="175"/>
    </location>
</feature>
<feature type="disulfide bond" evidence="17">
    <location>
        <begin position="535"/>
        <end position="547"/>
    </location>
</feature>
<evidence type="ECO:0000256" key="14">
    <source>
        <dbReference type="ARBA" id="ARBA00023292"/>
    </source>
</evidence>
<proteinExistence type="predicted"/>
<dbReference type="SMART" id="SM00180">
    <property type="entry name" value="EGF_Lam"/>
    <property type="match status" value="8"/>
</dbReference>
<evidence type="ECO:0000259" key="21">
    <source>
        <dbReference type="PROSITE" id="PS50027"/>
    </source>
</evidence>
<feature type="disulfide bond" evidence="17">
    <location>
        <begin position="276"/>
        <end position="291"/>
    </location>
</feature>
<feature type="disulfide bond" evidence="17">
    <location>
        <begin position="1119"/>
        <end position="1131"/>
    </location>
</feature>
<dbReference type="Pfam" id="PF07679">
    <property type="entry name" value="I-set"/>
    <property type="match status" value="4"/>
</dbReference>
<dbReference type="CDD" id="cd00055">
    <property type="entry name" value="EGF_Lam"/>
    <property type="match status" value="8"/>
</dbReference>
<evidence type="ECO:0000256" key="3">
    <source>
        <dbReference type="ARBA" id="ARBA00004308"/>
    </source>
</evidence>
<keyword evidence="13" id="KW-0325">Glycoprotein</keyword>
<feature type="disulfide bond" evidence="16">
    <location>
        <begin position="3894"/>
        <end position="3911"/>
    </location>
</feature>
<dbReference type="SUPFAM" id="SSF48726">
    <property type="entry name" value="Immunoglobulin"/>
    <property type="match status" value="14"/>
</dbReference>
<feature type="disulfide bond" evidence="17">
    <location>
        <begin position="514"/>
        <end position="529"/>
    </location>
</feature>
<accession>A0AAD9J6M8</accession>
<feature type="disulfide bond" evidence="17">
    <location>
        <begin position="659"/>
        <end position="677"/>
    </location>
</feature>
<feature type="disulfide bond" evidence="17">
    <location>
        <begin position="907"/>
        <end position="922"/>
    </location>
</feature>
<dbReference type="GO" id="GO:0016192">
    <property type="term" value="P:vesicle-mediated transport"/>
    <property type="evidence" value="ECO:0007669"/>
    <property type="project" value="UniProtKB-ARBA"/>
</dbReference>
<feature type="disulfide bond" evidence="17">
    <location>
        <begin position="895"/>
        <end position="913"/>
    </location>
</feature>
<evidence type="ECO:0000313" key="25">
    <source>
        <dbReference type="Proteomes" id="UP001208570"/>
    </source>
</evidence>
<feature type="disulfide bond" evidence="17">
    <location>
        <begin position="435"/>
        <end position="450"/>
    </location>
</feature>
<feature type="disulfide bond" evidence="17">
    <location>
        <begin position="52"/>
        <end position="64"/>
    </location>
</feature>
<feature type="domain" description="Laminin EGF-like" evidence="21">
    <location>
        <begin position="2242"/>
        <end position="2293"/>
    </location>
</feature>
<dbReference type="Pfam" id="PF24973">
    <property type="entry name" value="EGF_LMN_ATRN"/>
    <property type="match status" value="3"/>
</dbReference>
<dbReference type="InterPro" id="IPR002172">
    <property type="entry name" value="LDrepeatLR_classA_rpt"/>
</dbReference>
<evidence type="ECO:0000256" key="17">
    <source>
        <dbReference type="PROSITE-ProRule" id="PRU00124"/>
    </source>
</evidence>
<feature type="disulfide bond" evidence="17">
    <location>
        <begin position="1012"/>
        <end position="1030"/>
    </location>
</feature>
<dbReference type="PROSITE" id="PS51115">
    <property type="entry name" value="LAMININ_IVA"/>
    <property type="match status" value="3"/>
</dbReference>
<feature type="disulfide bond" evidence="17">
    <location>
        <begin position="91"/>
        <end position="103"/>
    </location>
</feature>
<dbReference type="PANTHER" id="PTHR24270">
    <property type="entry name" value="LOW-DENSITY LIPOPROTEIN RECEPTOR-RELATED"/>
    <property type="match status" value="1"/>
</dbReference>
<feature type="domain" description="EGF-like" evidence="20">
    <location>
        <begin position="4221"/>
        <end position="4258"/>
    </location>
</feature>
<feature type="disulfide bond" evidence="17">
    <location>
        <begin position="1044"/>
        <end position="1056"/>
    </location>
</feature>
<evidence type="ECO:0000259" key="22">
    <source>
        <dbReference type="PROSITE" id="PS50835"/>
    </source>
</evidence>
<dbReference type="InterPro" id="IPR003599">
    <property type="entry name" value="Ig_sub"/>
</dbReference>
<feature type="domain" description="Ig-like" evidence="22">
    <location>
        <begin position="1155"/>
        <end position="1236"/>
    </location>
</feature>
<protein>
    <recommendedName>
        <fullName evidence="26">Basement membrane-specific heparan sulfate proteoglycan core protein</fullName>
    </recommendedName>
</protein>
<evidence type="ECO:0000256" key="16">
    <source>
        <dbReference type="PROSITE-ProRule" id="PRU00076"/>
    </source>
</evidence>
<dbReference type="Pfam" id="PF00053">
    <property type="entry name" value="EGF_laminin"/>
    <property type="match status" value="7"/>
</dbReference>
<keyword evidence="15" id="KW-0393">Immunoglobulin domain</keyword>
<feature type="disulfide bond" evidence="18">
    <location>
        <begin position="1748"/>
        <end position="1757"/>
    </location>
</feature>
<name>A0AAD9J6M8_9ANNE</name>
<feature type="domain" description="Ig-like" evidence="22">
    <location>
        <begin position="2739"/>
        <end position="2823"/>
    </location>
</feature>
<dbReference type="PROSITE" id="PS50068">
    <property type="entry name" value="LDLRA_2"/>
    <property type="match status" value="32"/>
</dbReference>
<evidence type="ECO:0000256" key="1">
    <source>
        <dbReference type="ARBA" id="ARBA00004167"/>
    </source>
</evidence>
<feature type="domain" description="Ig-like" evidence="22">
    <location>
        <begin position="1376"/>
        <end position="1467"/>
    </location>
</feature>
<keyword evidence="7" id="KW-0732">Signal</keyword>
<dbReference type="Pfam" id="PF13927">
    <property type="entry name" value="Ig_3"/>
    <property type="match status" value="9"/>
</dbReference>
<dbReference type="FunFam" id="2.60.40.10:FF:000032">
    <property type="entry name" value="palladin isoform X1"/>
    <property type="match status" value="4"/>
</dbReference>
<feature type="disulfide bond" evidence="17">
    <location>
        <begin position="1302"/>
        <end position="1320"/>
    </location>
</feature>
<dbReference type="SUPFAM" id="SSF49899">
    <property type="entry name" value="Concanavalin A-like lectins/glucanases"/>
    <property type="match status" value="3"/>
</dbReference>
<feature type="disulfide bond" evidence="17">
    <location>
        <begin position="71"/>
        <end position="86"/>
    </location>
</feature>
<evidence type="ECO:0000256" key="2">
    <source>
        <dbReference type="ARBA" id="ARBA00004302"/>
    </source>
</evidence>
<feature type="disulfide bond" evidence="17">
    <location>
        <begin position="237"/>
        <end position="252"/>
    </location>
</feature>
<feature type="domain" description="Ig-like" evidence="22">
    <location>
        <begin position="2648"/>
        <end position="2732"/>
    </location>
</feature>
<evidence type="ECO:0000256" key="11">
    <source>
        <dbReference type="ARBA" id="ARBA00023136"/>
    </source>
</evidence>
<feature type="disulfide bond" evidence="16">
    <location>
        <begin position="1841"/>
        <end position="1858"/>
    </location>
</feature>
<dbReference type="InterPro" id="IPR000034">
    <property type="entry name" value="Laminin_IV"/>
</dbReference>
<sequence length="4524" mass="495293">MFSDLHIPTPSPRLTCSPFQFRCRDGTCIDMRVRCDAQFDCPDRSDEYDCGCHVGQFKCESGECIDASKRCNRVYDCRDSSDEFNCDVEPCGIDEFDCGDGTCLKGSQRCNGILECRGGQDEIDCPTPPPTTTAITLSPACEYYEFHCGSGECIDVRRRCDGHSDCSNNADEENCDQHQCLYYQFRCNNYRCIDSRRRCDSRDDCGDGSDERGCGACQEGTEFECTDGTCIDVARQCDGYVDCSDGSDERDCPGPTCQPGYYQCPSGRCIHGSRHCDGYVDCEDGTDEQDCGRTTCSNTQYQCTVSGQCIDAQQVCDGTTDCEDGSDEADCRVPVVCGTDQFHCKSGECIDIRRLCNGYIECVDGSDEDNCDGQETCSSSEFTCTDGICIDIRRKCDGYEDCTDGSDEQGCDSGLCNVLEFKCGDGSCIDIRRKCDGYQDCSDGSDEHVCGCTLEELECGDGSCVDIRRRCDGYKDCPDGLDEQGCTPDGMLPKCTQQEFQCADGSCIDIQRKCDGYIDCHDGSDEEDCQTSPSCEQTEFLCADGTCIDERRMCDGHYDCSDGSDEKGCERKPCEVLEFTCADGICIDLRRRCDGHKDCIDGQDEEGCDELVCAILEFECGDGSCIDIRRKCNGYQDCGDGSDEQDCGFPSCVEGQFVCADGTCLDLERHCDGYQDCRDGSDETNCAAPTCSSQEFTCTDGTCIDIRRKCDGYQDCRDGSDESKCEPATCSPSEFRCQNGLCIEASYRCDGVSHCVDGSDEVDCRSQTTCLWWQFSCDNGKCIDLRRKCNGYDECGDRSDERGCGAEEECSESEFTCDNGKCIDARRECDGRDDCGDGSDESECKPKCDPVNKFTCASGECIPVSKRCDYHYDCQDYSDERDCPPPDCRPEEFKCNDGMCISKRQRCDGDYNCKDGSDEFNCKPATCGPDQYQCRSGECIDDVLRCNREYNCADGSDELDCAPPTCSPTQFQCRSGECINKALQCNRRYDCPDGSDEDNCAPPTCAPHQFQCNSGECIDQHLQCNRKYDCRDGSDESDCAPPTCAYYQFQCNNGECIDNRLHCDRKYDCRDGSDEQDCEPETCGPDQFQCTSGECIDASLACNREYNCQDGSDEYDCQCQPGQFRCTSGDCIDESRHCDGYADCRDGSDEQSCRVTLSVSPEHLRIREGMTATLICRVLEGGQFKLKWTRQSQSLPVRAKDDNGRLTITETRTYDSDRYICTVVGQEHYKAYATLTVEDITGPPSTPQPPPVGDCGPDQMQCRNGECIPRDYACDGDFDCSDRSDELNCIPMMPCEPNEFQCGTGKCVQKIWRCDGDDDCGDESDEQNCPTAPPGSFCHGDEFRCASVDQCIPASYQCDGEIDCQDNSDEMGCMSPVVTRPPPGEYYAQQGEKMVIECEARGVPTPLIIWRLNWGHIGGPADRVFYTNDNGRGVLTISQVRKEDEGAYTCEALNSKGSIFAQPDTILIVNPPVGICSPPFFNTEAERSNQCLQCFCFDMTDECVSSSLFISTIGIGNSLPLVNKDTQKALGEQFVEYNPLTRQFSIQDYSRRVTGGEHYWSLPNVFLNNKITSYGGSISYNIMYDTNAAPSFIHSPDVILAGNGLILYHTEFQQPFNGDEQTVNSKLIESDWSLDEYGQQKVNRQNFLLALQNIEYILIKSHYDDNQRNVRISQLKMTSAGTRDRGEGRAHLVEQCSCPTGYSGTSCENCATGYHRIDAGRYLGRCISCNCNGHSNDCDPDTGHCLNCLHNTEGTSCDHCMRGFYGDATRGTPSDCLACTCPLSMPENSFSPTCYLEIDGQVTCDGCPPGYIGRKCERCAPGYEGNPMIPGDSCRPAGQRCDPRGSLTLSPDPRTGQCECKPYATGPSCSKCMENSFHLAEDYPHGCIPCVCMGVIEMCSSTTWNRAQISLAFVQDSQGVTITDSGRTHQYTDNLRVDRHSRQLTNTGFQSLPQDTYYWSLPQKFLGNKMTTYGGNLRFTVSHVDGYRSTGFSPDIFPDVEIRGNNIVLEYYHSVLPDFNQGSSSFQVPFFEHYWVRPDGNEATREHLLMALASLDYILIKATYTGSTQDAGISDISMDIAEDRNTGLGRAFEVEQCQCPVGYRGLSCENCDYGFRRTGGGLFLGNCERCDCNGHSDECDTVTGICRSCQDNTEGDRCERCAPGYYGDPTHGTPSDCQPCPCPLTQAPNQFSPTCVLEADNQVTCTACPPGHTGRRCEQCLPGYHGNPMVPGDYCKSGSDSCNCDPKGTISNTHCDPFLKQCQCKAYVTGENCNTCKPGYFYLDENNPQGCLSCYCSGVTDQCSSSNYYITQITPVYDASSHNFMLTSRRLSEQITDGFHVEPRLKEITFNRFQDIQQDRQSLYFSLPPRFRGNQVASYGGNLKFILEYTAALDSGNTFRDVDIELISNGNRFYHTLRQPPAPNEQNHYTVPIREDSFINLGGARPTRESFLDALSDIDAILIRSTHHTVMLSVTLRDLTMETAVPQNTGQGRALIVEQCVCPEGYTGLSCQECSSGYSRVPDPRNPKGRCSRCHCNGHTSTCDPQTGTCVSCQHNTVGDRCDKCAPGYYGDATVGTANDCRSCPCPLTLPSNQFSPTCYLDADGQPTCNACPPEYTGRNCERCAAGYVGDPREPGNTCRTDTGSEAPHVEVSPKTIAEAVNANITFHCNVQGQSPFNVRWIRGDGRPLSSRTRVGSDHSLSIHSAQSTDAGSYICTATNLYGRGNDETKLVIVGERLMRVIVQEPREQSVQEGATVRFVCQGYSKYTYTLAWTKTDGILPYWAEDDGLGVLTIRNVHAEDAGTYTCIGSNAYSIDMDEAVLVVSSVGEPPKAEIYPRTVSVNIGDPIDMICQAKGYPQPTIEWSRPDLPLSILAQIEGGKLHIPLASKNDDGEYVCTATNSGGASQVRARVYVHGGIPEFEVVVGQPETIVVPGEDVELPCSARGHIVVDTIEWSREGARLPPGSYQHNGVLVIPNCQPTYGGRYICTITLIDGAQNQAYTTLTIDQRGNIKQPPTASIQQDRLTITQGTTGTLRCDVTGKPAPTITWTKVRAELGPNHQVQGNILRILEAKPEDRGLYVCRAENAAGVAQASVSVEVERREPPRIEIYPESTSVITTGSSALFQCRIIGGIPSPTVVWSRANNEPFTSNTDVLDAGVLRFNQVTGVEQGPYICTATNEAGSVTATAALKIQGAPHVTVTPQGPLIVYPGQRVSFECIAEGEPLATVYWQSPHGYRVDSVGLSGTENTALLSIDRVTADDAGTYTCFASNDVGRSTGTIDIRVQGGSGGSGGSHSGSYLSVTVLPISLSVTEGNNAEFTCEAVGQPTPLVTWQKESGQMPEDYTIRNGILVIYRVRAEDAGTYTCVATSAAGQEQVSATLRVQGIPDVSISPSLLTVRPGEPLRLRCLSGGSSPVTIEWSKVGGALSPAARTKDGILEIQPATAADAGRYKCIAFNEFGRSEAYVDVSLLVLPSAQVVPSVARKNVGASVEFKCQAAGSPRPRVRWVKQGGGLPDQHQTLDGTLILYNVQPEDSGVYVCIVSNEAGDYRAYAELRVRGGATAGIVERIQTVAEGSRVEINCAVASTDTYPVAAPVIQWDRIGAAMPASVQILNNILIIPRILASDAGVYRCTASNAAGQSIAQVVINVEGGSPPPTIKWRKKNGQLPRDHEVRDGVLTIPQLRKEDLGEYVCIASNKFGTAKGYILLDTGELVPYFDQNPVSYVSYPTINDAYLKFSIEMSFKPQATEGLLLYNGVLDGSSGDFVSFGLRDKRAELRFNVGAGPAIIISDPIILDLWYTVTIHRDERRGTLVINGQEYRGQSPGNFRGLDLAEDMYVGGMPDFSSIARDAGFSTGFVGCISRVVINGEALDLGAEAHEMSGVKDCPVCQENPCHNHGACKPALTDVGYMCDCPTGFSGQLCELVGERCYPGACGDGGHCLDLPGGRGYKCTCPVGKTGDRCQSGTEIDEPAFLGDGFIAYPTPTGVTFDLQIYMMIKPRQLDDGLILYSAQGVHGTRDYVTLLLRDGYIEFMYNLGSGPAVIRSRDRIPADQWVTILAERSRRDGSLSINNEQAEKGYVEGDTIGLNLDTSLFVGGVPKLVRLPQALNIDTGFNGCISQSMGLLSHGYTHAVLKVRGSNPGHGTIVVGDFHPTRQRLVIKGTATDLVHDAIESSNVHDCGEENPCAKRPCQHNGLCVEISPTEYRCNCPRDYTGVNCENEMNVCITNNPCGIRGQCVVDKKQPVCHCFLGYGGHNCRENVELYENIRLDGTGYVELPREAFQHSNAQPQEIIEMTVITREPEAMLLWQASKANEPLKSNDYVTLLIQNGHVVFSYELGSGPANITSKERVNDGLPHLIVATRTGTKATLQIDTGRIYDGSSRGDRTMLNTEGNVYIGGLPNMEVMTNDRFYWRLVGCIQEVFIHGQGPIDFGSYPVGDQANERIPEGYLYLENTHKPKAAQNEPVPLGAMLTKGAVREDLPPVARALALHEFKMASHVKTRSNTSLTLLIKQYQITPNKRRKH</sequence>
<evidence type="ECO:0000256" key="13">
    <source>
        <dbReference type="ARBA" id="ARBA00023180"/>
    </source>
</evidence>
<feature type="disulfide bond" evidence="17">
    <location>
        <begin position="749"/>
        <end position="764"/>
    </location>
</feature>
<dbReference type="InterPro" id="IPR003598">
    <property type="entry name" value="Ig_sub2"/>
</dbReference>
<feature type="domain" description="Laminin G" evidence="19">
    <location>
        <begin position="3714"/>
        <end position="3889"/>
    </location>
</feature>
<feature type="domain" description="Ig-like" evidence="22">
    <location>
        <begin position="3105"/>
        <end position="3191"/>
    </location>
</feature>
<dbReference type="InterPro" id="IPR056863">
    <property type="entry name" value="LMN_ATRN_NET-like_EGF"/>
</dbReference>
<feature type="disulfide bond" evidence="17">
    <location>
        <begin position="1126"/>
        <end position="1144"/>
    </location>
</feature>
<feature type="domain" description="Ig-like" evidence="22">
    <location>
        <begin position="2919"/>
        <end position="3005"/>
    </location>
</feature>
<feature type="disulfide bond" evidence="17">
    <location>
        <begin position="581"/>
        <end position="599"/>
    </location>
</feature>
<dbReference type="PANTHER" id="PTHR24270:SF61">
    <property type="entry name" value="EGF-LIKE DOMAIN-CONTAINING PROTEIN"/>
    <property type="match status" value="1"/>
</dbReference>
<dbReference type="PROSITE" id="PS01186">
    <property type="entry name" value="EGF_2"/>
    <property type="match status" value="2"/>
</dbReference>
<dbReference type="FunFam" id="4.10.400.10:FF:000034">
    <property type="entry name" value="Low-density lipoprotein receptor-related protein 2"/>
    <property type="match status" value="2"/>
</dbReference>
<dbReference type="SMART" id="SM00408">
    <property type="entry name" value="IGc2"/>
    <property type="match status" value="14"/>
</dbReference>
<dbReference type="Gene3D" id="4.10.400.10">
    <property type="entry name" value="Low-density Lipoprotein Receptor"/>
    <property type="match status" value="32"/>
</dbReference>
<feature type="disulfide bond" evidence="16">
    <location>
        <begin position="4248"/>
        <end position="4257"/>
    </location>
</feature>
<organism evidence="24 25">
    <name type="scientific">Paralvinella palmiformis</name>
    <dbReference type="NCBI Taxonomy" id="53620"/>
    <lineage>
        <taxon>Eukaryota</taxon>
        <taxon>Metazoa</taxon>
        <taxon>Spiralia</taxon>
        <taxon>Lophotrochozoa</taxon>
        <taxon>Annelida</taxon>
        <taxon>Polychaeta</taxon>
        <taxon>Sedentaria</taxon>
        <taxon>Canalipalpata</taxon>
        <taxon>Terebellida</taxon>
        <taxon>Terebelliformia</taxon>
        <taxon>Alvinellidae</taxon>
        <taxon>Paralvinella</taxon>
    </lineage>
</organism>
<feature type="domain" description="Ig-like" evidence="22">
    <location>
        <begin position="3649"/>
        <end position="3697"/>
    </location>
</feature>
<feature type="domain" description="EGF-like" evidence="20">
    <location>
        <begin position="1830"/>
        <end position="1870"/>
    </location>
</feature>
<feature type="disulfide bond" evidence="17">
    <location>
        <begin position="888"/>
        <end position="900"/>
    </location>
</feature>
<feature type="disulfide bond" evidence="17">
    <location>
        <begin position="344"/>
        <end position="362"/>
    </location>
</feature>
<feature type="disulfide bond" evidence="17">
    <location>
        <begin position="264"/>
        <end position="282"/>
    </location>
</feature>
<dbReference type="PRINTS" id="PR00261">
    <property type="entry name" value="LDLRECEPTOR"/>
</dbReference>
<feature type="disulfide bond" evidence="17">
    <location>
        <begin position="985"/>
        <end position="1000"/>
    </location>
</feature>
<feature type="disulfide bond" evidence="16">
    <location>
        <begin position="3934"/>
        <end position="3951"/>
    </location>
</feature>
<evidence type="ECO:0000256" key="12">
    <source>
        <dbReference type="ARBA" id="ARBA00023157"/>
    </source>
</evidence>
<evidence type="ECO:0000259" key="19">
    <source>
        <dbReference type="PROSITE" id="PS50025"/>
    </source>
</evidence>
<feature type="disulfide bond" evidence="17">
    <location>
        <begin position="868"/>
        <end position="883"/>
    </location>
</feature>
<feature type="disulfide bond" evidence="17">
    <location>
        <begin position="1314"/>
        <end position="1329"/>
    </location>
</feature>
<comment type="subcellular location">
    <subcellularLocation>
        <location evidence="3">Endomembrane system</location>
    </subcellularLocation>
    <subcellularLocation>
        <location evidence="1">Membrane</location>
        <topology evidence="1">Single-pass membrane protein</topology>
    </subcellularLocation>
    <subcellularLocation>
        <location evidence="2">Secreted</location>
        <location evidence="2">Extracellular space</location>
        <location evidence="2">Extracellular matrix</location>
        <location evidence="2">Basement membrane</location>
    </subcellularLocation>
</comment>
<keyword evidence="4" id="KW-0964">Secreted</keyword>
<dbReference type="FunFam" id="2.10.25.10:FF:000033">
    <property type="entry name" value="Laminin subunit alpha 2"/>
    <property type="match status" value="3"/>
</dbReference>
<dbReference type="Pfam" id="PF00052">
    <property type="entry name" value="Laminin_B"/>
    <property type="match status" value="3"/>
</dbReference>
<dbReference type="FunFam" id="2.10.25.10:FF:000106">
    <property type="entry name" value="Heparan sulfate proteoglycan 2"/>
    <property type="match status" value="3"/>
</dbReference>
<feature type="disulfide bond" evidence="17">
    <location>
        <begin position="416"/>
        <end position="428"/>
    </location>
</feature>
<dbReference type="SUPFAM" id="SSF57424">
    <property type="entry name" value="LDL receptor-like module"/>
    <property type="match status" value="32"/>
</dbReference>
<feature type="disulfide bond" evidence="17">
    <location>
        <begin position="1274"/>
        <end position="1289"/>
    </location>
</feature>
<feature type="domain" description="Ig-like" evidence="22">
    <location>
        <begin position="3474"/>
        <end position="3556"/>
    </location>
</feature>
<keyword evidence="6" id="KW-0812">Transmembrane</keyword>
<feature type="disulfide bond" evidence="17">
    <location>
        <begin position="652"/>
        <end position="664"/>
    </location>
</feature>
<reference evidence="24" key="1">
    <citation type="journal article" date="2023" name="Mol. Biol. Evol.">
        <title>Third-Generation Sequencing Reveals the Adaptive Role of the Epigenome in Three Deep-Sea Polychaetes.</title>
        <authorList>
            <person name="Perez M."/>
            <person name="Aroh O."/>
            <person name="Sun Y."/>
            <person name="Lan Y."/>
            <person name="Juniper S.K."/>
            <person name="Young C.R."/>
            <person name="Angers B."/>
            <person name="Qian P.Y."/>
        </authorList>
    </citation>
    <scope>NUCLEOTIDE SEQUENCE</scope>
    <source>
        <strain evidence="24">P08H-3</strain>
    </source>
</reference>
<feature type="disulfide bond" evidence="17">
    <location>
        <begin position="337"/>
        <end position="349"/>
    </location>
</feature>
<dbReference type="SMART" id="SM00181">
    <property type="entry name" value="EGF"/>
    <property type="match status" value="15"/>
</dbReference>
<dbReference type="Gene3D" id="2.60.40.10">
    <property type="entry name" value="Immunoglobulins"/>
    <property type="match status" value="14"/>
</dbReference>
<feature type="disulfide bond" evidence="17">
    <location>
        <begin position="710"/>
        <end position="725"/>
    </location>
</feature>
<feature type="disulfide bond" evidence="17">
    <location>
        <begin position="1358"/>
        <end position="1373"/>
    </location>
</feature>
<evidence type="ECO:0000259" key="20">
    <source>
        <dbReference type="PROSITE" id="PS50026"/>
    </source>
</evidence>
<dbReference type="SMART" id="SM00179">
    <property type="entry name" value="EGF_CA"/>
    <property type="match status" value="3"/>
</dbReference>
<feature type="disulfide bond" evidence="17">
    <location>
        <begin position="199"/>
        <end position="214"/>
    </location>
</feature>
<dbReference type="GO" id="GO:0012505">
    <property type="term" value="C:endomembrane system"/>
    <property type="evidence" value="ECO:0007669"/>
    <property type="project" value="UniProtKB-SubCell"/>
</dbReference>
<feature type="disulfide bond" evidence="17">
    <location>
        <begin position="671"/>
        <end position="686"/>
    </location>
</feature>
<dbReference type="InterPro" id="IPR036055">
    <property type="entry name" value="LDL_receptor-like_sf"/>
</dbReference>
<dbReference type="FunFam" id="4.10.400.10:FF:000113">
    <property type="entry name" value="Low-density lipoprotein receptor-related protein 8"/>
    <property type="match status" value="1"/>
</dbReference>
<dbReference type="SMART" id="SM00409">
    <property type="entry name" value="IG"/>
    <property type="match status" value="13"/>
</dbReference>
<dbReference type="PROSITE" id="PS01248">
    <property type="entry name" value="EGF_LAM_1"/>
    <property type="match status" value="6"/>
</dbReference>
<keyword evidence="12 16" id="KW-1015">Disulfide bond</keyword>
<keyword evidence="5" id="KW-0272">Extracellular matrix</keyword>
<feature type="domain" description="Laminin G" evidence="19">
    <location>
        <begin position="3968"/>
        <end position="4180"/>
    </location>
</feature>
<feature type="disulfide bond" evidence="17">
    <location>
        <begin position="946"/>
        <end position="961"/>
    </location>
</feature>
<feature type="disulfide bond" evidence="17">
    <location>
        <begin position="1295"/>
        <end position="1307"/>
    </location>
</feature>
<feature type="disulfide bond" evidence="17">
    <location>
        <begin position="777"/>
        <end position="795"/>
    </location>
</feature>